<proteinExistence type="predicted"/>
<dbReference type="SUPFAM" id="SSF68906">
    <property type="entry name" value="SAP domain"/>
    <property type="match status" value="1"/>
</dbReference>
<feature type="region of interest" description="Disordered" evidence="1">
    <location>
        <begin position="128"/>
        <end position="150"/>
    </location>
</feature>
<reference evidence="2" key="1">
    <citation type="submission" date="2022-10" db="EMBL/GenBank/DDBJ databases">
        <title>Novel sulphate-reducing endosymbionts in the free-living metamonad Anaeramoeba.</title>
        <authorList>
            <person name="Jerlstrom-Hultqvist J."/>
            <person name="Cepicka I."/>
            <person name="Gallot-Lavallee L."/>
            <person name="Salas-Leiva D."/>
            <person name="Curtis B.A."/>
            <person name="Zahonova K."/>
            <person name="Pipaliya S."/>
            <person name="Dacks J."/>
            <person name="Roger A.J."/>
        </authorList>
    </citation>
    <scope>NUCLEOTIDE SEQUENCE</scope>
    <source>
        <strain evidence="2">BMAN</strain>
    </source>
</reference>
<feature type="compositionally biased region" description="Basic and acidic residues" evidence="1">
    <location>
        <begin position="130"/>
        <end position="139"/>
    </location>
</feature>
<protein>
    <submittedName>
        <fullName evidence="2">Protein dek</fullName>
    </submittedName>
</protein>
<evidence type="ECO:0000313" key="3">
    <source>
        <dbReference type="Proteomes" id="UP001149090"/>
    </source>
</evidence>
<organism evidence="2 3">
    <name type="scientific">Anaeramoeba ignava</name>
    <name type="common">Anaerobic marine amoeba</name>
    <dbReference type="NCBI Taxonomy" id="1746090"/>
    <lineage>
        <taxon>Eukaryota</taxon>
        <taxon>Metamonada</taxon>
        <taxon>Anaeramoebidae</taxon>
        <taxon>Anaeramoeba</taxon>
    </lineage>
</organism>
<comment type="caution">
    <text evidence="2">The sequence shown here is derived from an EMBL/GenBank/DDBJ whole genome shotgun (WGS) entry which is preliminary data.</text>
</comment>
<dbReference type="EMBL" id="JAPDFW010000059">
    <property type="protein sequence ID" value="KAJ5077068.1"/>
    <property type="molecule type" value="Genomic_DNA"/>
</dbReference>
<dbReference type="Proteomes" id="UP001149090">
    <property type="component" value="Unassembled WGS sequence"/>
</dbReference>
<evidence type="ECO:0000313" key="2">
    <source>
        <dbReference type="EMBL" id="KAJ5077068.1"/>
    </source>
</evidence>
<name>A0A9Q0REW1_ANAIG</name>
<gene>
    <name evidence="2" type="ORF">M0811_00388</name>
</gene>
<dbReference type="OrthoDB" id="10248551at2759"/>
<dbReference type="AlphaFoldDB" id="A0A9Q0REW1"/>
<keyword evidence="3" id="KW-1185">Reference proteome</keyword>
<dbReference type="InterPro" id="IPR036361">
    <property type="entry name" value="SAP_dom_sf"/>
</dbReference>
<accession>A0A9Q0REW1</accession>
<evidence type="ECO:0000256" key="1">
    <source>
        <dbReference type="SAM" id="MobiDB-lite"/>
    </source>
</evidence>
<sequence>MEKKKRLKNQLQSFPEVYQSIKHFHKNNKLIESFHQFLFDKKEANISKSKSNILKFSGFGKDPKIISSFQSKLNNWKIIDLRNLSQLIQLKKIGSKKDIISRIIQFLSNPQEKYLKSKSRKSIQQFWNKNENKENESTNHKKRKSKSINHNSRTKTIFNMISSCDLDKLTVRDILNRLSIEFPNISEKRGYVDQLIIKALKVIAQK</sequence>